<protein>
    <recommendedName>
        <fullName evidence="6">Zn(2)-C6 fungal-type domain-containing protein</fullName>
    </recommendedName>
</protein>
<dbReference type="InterPro" id="IPR007219">
    <property type="entry name" value="XnlR_reg_dom"/>
</dbReference>
<dbReference type="GO" id="GO:0005634">
    <property type="term" value="C:nucleus"/>
    <property type="evidence" value="ECO:0007669"/>
    <property type="project" value="TreeGrafter"/>
</dbReference>
<dbReference type="EMBL" id="QLNT01000018">
    <property type="protein sequence ID" value="KAF3065672.1"/>
    <property type="molecule type" value="Genomic_DNA"/>
</dbReference>
<comment type="caution">
    <text evidence="7">The sequence shown here is derived from an EMBL/GenBank/DDBJ whole genome shotgun (WGS) entry which is preliminary data.</text>
</comment>
<dbReference type="GO" id="GO:0008270">
    <property type="term" value="F:zinc ion binding"/>
    <property type="evidence" value="ECO:0007669"/>
    <property type="project" value="InterPro"/>
</dbReference>
<dbReference type="GO" id="GO:0000981">
    <property type="term" value="F:DNA-binding transcription factor activity, RNA polymerase II-specific"/>
    <property type="evidence" value="ECO:0007669"/>
    <property type="project" value="InterPro"/>
</dbReference>
<keyword evidence="2" id="KW-0805">Transcription regulation</keyword>
<dbReference type="PROSITE" id="PS50048">
    <property type="entry name" value="ZN2_CY6_FUNGAL_2"/>
    <property type="match status" value="1"/>
</dbReference>
<dbReference type="AlphaFoldDB" id="A0A9P5CB70"/>
<feature type="region of interest" description="Disordered" evidence="5">
    <location>
        <begin position="120"/>
        <end position="144"/>
    </location>
</feature>
<keyword evidence="3" id="KW-0804">Transcription</keyword>
<dbReference type="Proteomes" id="UP000801864">
    <property type="component" value="Unassembled WGS sequence"/>
</dbReference>
<dbReference type="Pfam" id="PF00172">
    <property type="entry name" value="Zn_clus"/>
    <property type="match status" value="1"/>
</dbReference>
<dbReference type="InterPro" id="IPR036864">
    <property type="entry name" value="Zn2-C6_fun-type_DNA-bd_sf"/>
</dbReference>
<evidence type="ECO:0000256" key="2">
    <source>
        <dbReference type="ARBA" id="ARBA00023015"/>
    </source>
</evidence>
<dbReference type="InterPro" id="IPR001138">
    <property type="entry name" value="Zn2Cys6_DnaBD"/>
</dbReference>
<feature type="domain" description="Zn(2)-C6 fungal-type" evidence="6">
    <location>
        <begin position="35"/>
        <end position="64"/>
    </location>
</feature>
<dbReference type="GO" id="GO:0000435">
    <property type="term" value="P:positive regulation of transcription from RNA polymerase II promoter by galactose"/>
    <property type="evidence" value="ECO:0007669"/>
    <property type="project" value="TreeGrafter"/>
</dbReference>
<dbReference type="SMART" id="SM00066">
    <property type="entry name" value="GAL4"/>
    <property type="match status" value="1"/>
</dbReference>
<dbReference type="PANTHER" id="PTHR47424">
    <property type="entry name" value="REGULATORY PROTEIN GAL4"/>
    <property type="match status" value="1"/>
</dbReference>
<evidence type="ECO:0000256" key="4">
    <source>
        <dbReference type="ARBA" id="ARBA00023242"/>
    </source>
</evidence>
<keyword evidence="8" id="KW-1185">Reference proteome</keyword>
<evidence type="ECO:0000313" key="7">
    <source>
        <dbReference type="EMBL" id="KAF3065672.1"/>
    </source>
</evidence>
<dbReference type="SMART" id="SM00906">
    <property type="entry name" value="Fungal_trans"/>
    <property type="match status" value="1"/>
</dbReference>
<dbReference type="GO" id="GO:0000978">
    <property type="term" value="F:RNA polymerase II cis-regulatory region sequence-specific DNA binding"/>
    <property type="evidence" value="ECO:0007669"/>
    <property type="project" value="TreeGrafter"/>
</dbReference>
<evidence type="ECO:0000259" key="6">
    <source>
        <dbReference type="PROSITE" id="PS50048"/>
    </source>
</evidence>
<evidence type="ECO:0000256" key="3">
    <source>
        <dbReference type="ARBA" id="ARBA00023163"/>
    </source>
</evidence>
<keyword evidence="1" id="KW-0479">Metal-binding</keyword>
<proteinExistence type="predicted"/>
<reference evidence="7 8" key="1">
    <citation type="submission" date="2018-06" db="EMBL/GenBank/DDBJ databases">
        <title>Genome analysis of cellulolytic fungus Trichoderma lentiforme CFAM-422.</title>
        <authorList>
            <person name="Steindorff A.S."/>
            <person name="Formighieri E.F."/>
            <person name="Midorikawa G.E.O."/>
            <person name="Tamietti M.S."/>
            <person name="Ramos E.Z."/>
            <person name="Silva A.S."/>
            <person name="Bon E.P.S."/>
            <person name="Mendes T.D."/>
            <person name="Damaso M.C.T."/>
            <person name="Favaro L.C.L."/>
        </authorList>
    </citation>
    <scope>NUCLEOTIDE SEQUENCE [LARGE SCALE GENOMIC DNA]</scope>
    <source>
        <strain evidence="7 8">CFAM-422</strain>
    </source>
</reference>
<sequence>MPSQKISPTRRKKRATTDDTDSEPRKRRARYALRACCECKRRKVRCDGHLPCEHCRSRSIQCIYDTDPNLLTNCACDALNQQKDCTEHNSNSTEDTSEIGRLARLVENMQSQINVLIELNKGPSHGQGGHPSSTVDTKSPTSSSCSVRSCSESTCEQDSAKHSSPRYWGATSSDYTLNVVRFCIRPVESHMTSSCRHQKIACYSPDPAPDNYEGVEEPSGLRKRTSPCFCSDCTRCLRKLGKIRALQLIDVYQEVIGHLHPVVDIEQQKSQVNTIYALLESAQETSSTHPDIEQDSLDITKIVLSIALLAQTTGQSKIASALYNSVQNRIQDAMTSDTKNIQSVVLTLLAAIYHFFHDDVQLAWRMGGISGRMAMELGLHHRDARQRAEDESSDHGMITNILWSIVILDRLWSCSIGLPQNFQDADFAKSLPEPVEAPYLKAMVPYASFTPRLWDHNSRLLTADALEDEDLFDVTNIQIDQWKERYLTGLSFVHPKGRLANSRPQSLSALLYLRANQLRGLVITSYFLSCSRLIGKKQMAQSGAEIACDTITVLWDLHQTTDIYHKQHPFFQHFLASSVALLFLVMMHESDSEENSITSIGERFDLKIFNTSISRAFNLAEAYSDASSASERLWNRMKSVRERLSRLGIYYTGEYSKQDEMRLFRQLDNNISKCKAPLQVCSARQTNRITDATLFDNSTVRPCSLNIINHNGALDYLTSDPVFGLGEDIPSTDCGTDAYLHDIPVFEPDMDNQTWKELGAIFSHGI</sequence>
<dbReference type="Pfam" id="PF04082">
    <property type="entry name" value="Fungal_trans"/>
    <property type="match status" value="1"/>
</dbReference>
<gene>
    <name evidence="7" type="ORF">CFAM422_009540</name>
</gene>
<feature type="region of interest" description="Disordered" evidence="5">
    <location>
        <begin position="1"/>
        <end position="26"/>
    </location>
</feature>
<dbReference type="GO" id="GO:0006351">
    <property type="term" value="P:DNA-templated transcription"/>
    <property type="evidence" value="ECO:0007669"/>
    <property type="project" value="InterPro"/>
</dbReference>
<name>A0A9P5CB70_9HYPO</name>
<keyword evidence="4" id="KW-0539">Nucleus</keyword>
<evidence type="ECO:0000256" key="1">
    <source>
        <dbReference type="ARBA" id="ARBA00022723"/>
    </source>
</evidence>
<dbReference type="CDD" id="cd12148">
    <property type="entry name" value="fungal_TF_MHR"/>
    <property type="match status" value="1"/>
</dbReference>
<accession>A0A9P5CB70</accession>
<dbReference type="CDD" id="cd00067">
    <property type="entry name" value="GAL4"/>
    <property type="match status" value="1"/>
</dbReference>
<feature type="compositionally biased region" description="Low complexity" evidence="5">
    <location>
        <begin position="130"/>
        <end position="144"/>
    </location>
</feature>
<dbReference type="SUPFAM" id="SSF57701">
    <property type="entry name" value="Zn2/Cys6 DNA-binding domain"/>
    <property type="match status" value="1"/>
</dbReference>
<dbReference type="InterPro" id="IPR051127">
    <property type="entry name" value="Fungal_SecMet_Regulators"/>
</dbReference>
<organism evidence="7 8">
    <name type="scientific">Trichoderma lentiforme</name>
    <dbReference type="NCBI Taxonomy" id="1567552"/>
    <lineage>
        <taxon>Eukaryota</taxon>
        <taxon>Fungi</taxon>
        <taxon>Dikarya</taxon>
        <taxon>Ascomycota</taxon>
        <taxon>Pezizomycotina</taxon>
        <taxon>Sordariomycetes</taxon>
        <taxon>Hypocreomycetidae</taxon>
        <taxon>Hypocreales</taxon>
        <taxon>Hypocreaceae</taxon>
        <taxon>Trichoderma</taxon>
    </lineage>
</organism>
<evidence type="ECO:0000256" key="5">
    <source>
        <dbReference type="SAM" id="MobiDB-lite"/>
    </source>
</evidence>
<dbReference type="PANTHER" id="PTHR47424:SF5">
    <property type="entry name" value="ZN(II)2CYS6 TRANSCRIPTION FACTOR (EUROFUNG)"/>
    <property type="match status" value="1"/>
</dbReference>
<dbReference type="Gene3D" id="4.10.240.10">
    <property type="entry name" value="Zn(2)-C6 fungal-type DNA-binding domain"/>
    <property type="match status" value="1"/>
</dbReference>
<dbReference type="PROSITE" id="PS00463">
    <property type="entry name" value="ZN2_CY6_FUNGAL_1"/>
    <property type="match status" value="1"/>
</dbReference>
<evidence type="ECO:0000313" key="8">
    <source>
        <dbReference type="Proteomes" id="UP000801864"/>
    </source>
</evidence>